<accession>A0A6G1RNV0</accession>
<protein>
    <recommendedName>
        <fullName evidence="1">Kinase</fullName>
        <ecNumber evidence="1">2.7.-.-</ecNumber>
    </recommendedName>
</protein>
<name>A0A6G1RNV0_9GRUI</name>
<organism evidence="2">
    <name type="scientific">Hypotaenidia okinawae</name>
    <dbReference type="NCBI Taxonomy" id="2861861"/>
    <lineage>
        <taxon>Eukaryota</taxon>
        <taxon>Metazoa</taxon>
        <taxon>Chordata</taxon>
        <taxon>Craniata</taxon>
        <taxon>Vertebrata</taxon>
        <taxon>Euteleostomi</taxon>
        <taxon>Archelosauria</taxon>
        <taxon>Archosauria</taxon>
        <taxon>Dinosauria</taxon>
        <taxon>Saurischia</taxon>
        <taxon>Theropoda</taxon>
        <taxon>Coelurosauria</taxon>
        <taxon>Aves</taxon>
        <taxon>Neognathae</taxon>
        <taxon>Neoaves</taxon>
        <taxon>Gruiformes</taxon>
        <taxon>Rallidae</taxon>
        <taxon>Hypotaenidia</taxon>
    </lineage>
</organism>
<dbReference type="GO" id="GO:0005634">
    <property type="term" value="C:nucleus"/>
    <property type="evidence" value="ECO:0007669"/>
    <property type="project" value="TreeGrafter"/>
</dbReference>
<comment type="similarity">
    <text evidence="1">Belongs to the inositol phosphokinase (IPK) family.</text>
</comment>
<reference evidence="2" key="2">
    <citation type="submission" date="2020-03" db="EMBL/GenBank/DDBJ databases">
        <authorList>
            <consortium name="Environmental Genome Science Research Promotion Project"/>
            <person name="Nakajima N."/>
            <person name="Onuma M."/>
            <person name="Endoh D."/>
        </authorList>
    </citation>
    <scope>NUCLEOTIDE SEQUENCE</scope>
</reference>
<evidence type="ECO:0000313" key="2">
    <source>
        <dbReference type="EMBL" id="LAC40674.1"/>
    </source>
</evidence>
<evidence type="ECO:0000256" key="1">
    <source>
        <dbReference type="RuleBase" id="RU363090"/>
    </source>
</evidence>
<proteinExistence type="inferred from homology"/>
<dbReference type="PANTHER" id="PTHR12400">
    <property type="entry name" value="INOSITOL POLYPHOSPHATE KINASE"/>
    <property type="match status" value="1"/>
</dbReference>
<dbReference type="PANTHER" id="PTHR12400:SF47">
    <property type="entry name" value="INOSITOL HEXAKISPHOSPHATE KINASE 2"/>
    <property type="match status" value="1"/>
</dbReference>
<sequence>MSPAFGAMEVEHYSKGVLLEPFVHQVGGHSCVLRFNDKTICKPLIQREHQFYETLPTEMRKFTPQYEGLSVRGAALPAPATVGLGAACPAQKCQSLTETSPLWPSDELQDLCRLTDVRVNRGLKVKKTKQKNPTTIQIIVMASLMTETW</sequence>
<dbReference type="EC" id="2.7.-.-" evidence="1"/>
<dbReference type="GO" id="GO:0032958">
    <property type="term" value="P:inositol phosphate biosynthetic process"/>
    <property type="evidence" value="ECO:0007669"/>
    <property type="project" value="InterPro"/>
</dbReference>
<dbReference type="GO" id="GO:0046854">
    <property type="term" value="P:phosphatidylinositol phosphate biosynthetic process"/>
    <property type="evidence" value="ECO:0007669"/>
    <property type="project" value="TreeGrafter"/>
</dbReference>
<dbReference type="SUPFAM" id="SSF56104">
    <property type="entry name" value="SAICAR synthase-like"/>
    <property type="match status" value="1"/>
</dbReference>
<dbReference type="GO" id="GO:0005737">
    <property type="term" value="C:cytoplasm"/>
    <property type="evidence" value="ECO:0007669"/>
    <property type="project" value="TreeGrafter"/>
</dbReference>
<dbReference type="AlphaFoldDB" id="A0A6G1RNV0"/>
<keyword evidence="1" id="KW-0808">Transferase</keyword>
<dbReference type="GO" id="GO:0000828">
    <property type="term" value="F:inositol hexakisphosphate kinase activity"/>
    <property type="evidence" value="ECO:0007669"/>
    <property type="project" value="TreeGrafter"/>
</dbReference>
<dbReference type="EMBL" id="ICPP01008030">
    <property type="protein sequence ID" value="LAC40674.1"/>
    <property type="molecule type" value="Transcribed_RNA"/>
</dbReference>
<keyword evidence="1 2" id="KW-0418">Kinase</keyword>
<reference evidence="2" key="1">
    <citation type="submission" date="2020-03" db="EMBL/GenBank/DDBJ databases">
        <title>Okinawa Rail whole genome shotgun sequence.</title>
        <authorList>
            <person name="Nakajima N."/>
            <person name="Onuma M."/>
            <person name="Endoh D."/>
        </authorList>
    </citation>
    <scope>NUCLEOTIDE SEQUENCE</scope>
</reference>
<dbReference type="InterPro" id="IPR005522">
    <property type="entry name" value="IPK"/>
</dbReference>